<accession>A0A5E4NNY2</accession>
<proteinExistence type="predicted"/>
<dbReference type="EMBL" id="CABPRJ010002375">
    <property type="protein sequence ID" value="VVC44081.1"/>
    <property type="molecule type" value="Genomic_DNA"/>
</dbReference>
<protein>
    <submittedName>
        <fullName evidence="1">Uncharacterized protein</fullName>
    </submittedName>
</protein>
<organism evidence="1 2">
    <name type="scientific">Cinara cedri</name>
    <dbReference type="NCBI Taxonomy" id="506608"/>
    <lineage>
        <taxon>Eukaryota</taxon>
        <taxon>Metazoa</taxon>
        <taxon>Ecdysozoa</taxon>
        <taxon>Arthropoda</taxon>
        <taxon>Hexapoda</taxon>
        <taxon>Insecta</taxon>
        <taxon>Pterygota</taxon>
        <taxon>Neoptera</taxon>
        <taxon>Paraneoptera</taxon>
        <taxon>Hemiptera</taxon>
        <taxon>Sternorrhyncha</taxon>
        <taxon>Aphidomorpha</taxon>
        <taxon>Aphidoidea</taxon>
        <taxon>Aphididae</taxon>
        <taxon>Lachninae</taxon>
        <taxon>Cinara</taxon>
    </lineage>
</organism>
<reference evidence="1 2" key="1">
    <citation type="submission" date="2019-08" db="EMBL/GenBank/DDBJ databases">
        <authorList>
            <person name="Alioto T."/>
            <person name="Alioto T."/>
            <person name="Gomez Garrido J."/>
        </authorList>
    </citation>
    <scope>NUCLEOTIDE SEQUENCE [LARGE SCALE GENOMIC DNA]</scope>
</reference>
<dbReference type="AlphaFoldDB" id="A0A5E4NNY2"/>
<evidence type="ECO:0000313" key="2">
    <source>
        <dbReference type="Proteomes" id="UP000325440"/>
    </source>
</evidence>
<evidence type="ECO:0000313" key="1">
    <source>
        <dbReference type="EMBL" id="VVC44081.1"/>
    </source>
</evidence>
<keyword evidence="2" id="KW-1185">Reference proteome</keyword>
<dbReference type="Proteomes" id="UP000325440">
    <property type="component" value="Unassembled WGS sequence"/>
</dbReference>
<name>A0A5E4NNY2_9HEMI</name>
<sequence length="55" mass="6130">MFFAAVGDESQNTCTSESRDGQILREFSARYKQLAGSTRCAAVVDSRDSVFYSNR</sequence>
<gene>
    <name evidence="1" type="ORF">CINCED_3A004388</name>
</gene>